<dbReference type="CDD" id="cd01574">
    <property type="entry name" value="PBP1_LacI"/>
    <property type="match status" value="1"/>
</dbReference>
<dbReference type="Pfam" id="PF13377">
    <property type="entry name" value="Peripla_BP_3"/>
    <property type="match status" value="1"/>
</dbReference>
<dbReference type="GO" id="GO:0003677">
    <property type="term" value="F:DNA binding"/>
    <property type="evidence" value="ECO:0007669"/>
    <property type="project" value="UniProtKB-KW"/>
</dbReference>
<dbReference type="PANTHER" id="PTHR30146">
    <property type="entry name" value="LACI-RELATED TRANSCRIPTIONAL REPRESSOR"/>
    <property type="match status" value="1"/>
</dbReference>
<dbReference type="Gene3D" id="1.10.260.40">
    <property type="entry name" value="lambda repressor-like DNA-binding domains"/>
    <property type="match status" value="1"/>
</dbReference>
<dbReference type="SMART" id="SM00354">
    <property type="entry name" value="HTH_LACI"/>
    <property type="match status" value="1"/>
</dbReference>
<proteinExistence type="predicted"/>
<comment type="caution">
    <text evidence="6">The sequence shown here is derived from an EMBL/GenBank/DDBJ whole genome shotgun (WGS) entry which is preliminary data.</text>
</comment>
<name>A0ABP7DXP2_9ACTN</name>
<feature type="domain" description="HTH lacI-type" evidence="5">
    <location>
        <begin position="10"/>
        <end position="64"/>
    </location>
</feature>
<evidence type="ECO:0000256" key="1">
    <source>
        <dbReference type="ARBA" id="ARBA00023015"/>
    </source>
</evidence>
<organism evidence="6 7">
    <name type="scientific">Microlunatus aurantiacus</name>
    <dbReference type="NCBI Taxonomy" id="446786"/>
    <lineage>
        <taxon>Bacteria</taxon>
        <taxon>Bacillati</taxon>
        <taxon>Actinomycetota</taxon>
        <taxon>Actinomycetes</taxon>
        <taxon>Propionibacteriales</taxon>
        <taxon>Propionibacteriaceae</taxon>
        <taxon>Microlunatus</taxon>
    </lineage>
</organism>
<keyword evidence="3" id="KW-0804">Transcription</keyword>
<reference evidence="7" key="1">
    <citation type="journal article" date="2019" name="Int. J. Syst. Evol. Microbiol.">
        <title>The Global Catalogue of Microorganisms (GCM) 10K type strain sequencing project: providing services to taxonomists for standard genome sequencing and annotation.</title>
        <authorList>
            <consortium name="The Broad Institute Genomics Platform"/>
            <consortium name="The Broad Institute Genome Sequencing Center for Infectious Disease"/>
            <person name="Wu L."/>
            <person name="Ma J."/>
        </authorList>
    </citation>
    <scope>NUCLEOTIDE SEQUENCE [LARGE SCALE GENOMIC DNA]</scope>
    <source>
        <strain evidence="7">JCM 16548</strain>
    </source>
</reference>
<keyword evidence="1" id="KW-0805">Transcription regulation</keyword>
<dbReference type="CDD" id="cd01392">
    <property type="entry name" value="HTH_LacI"/>
    <property type="match status" value="1"/>
</dbReference>
<dbReference type="Gene3D" id="3.40.50.2300">
    <property type="match status" value="2"/>
</dbReference>
<feature type="compositionally biased region" description="Basic and acidic residues" evidence="4">
    <location>
        <begin position="335"/>
        <end position="346"/>
    </location>
</feature>
<sequence length="358" mass="38215">MTKDPKPRAANIFDVARLAGVSHQTVSRVINGHLSVRPQTRERVEEAIKQLRYRPSTAARALVTRRSRNLGLIMPGSADFGPSSTVLGFTRAARAARYTVSITSVFEPEEESVRAATESLLSQHVEAILVVADDRRVLEAAGRIELEVPLVAVDSTRRVGASAVSIDQYGAARMATEFLVSLGHTRILHLAGPASSTDGGERERGWRDVLAEHGLASSPPLFGDWTPDSGYGLVAGAVGRGFTAIFSANDQMALGAMHALADAGLEVPADVSIVGFDDIPEAAHFSPPLTSVHQDFDQLGGDLMTTVLAVLDDQRLDLPARVPTLVERASTAYAPRDRHASTRDSAKASIRTWSAAPG</sequence>
<dbReference type="PROSITE" id="PS00356">
    <property type="entry name" value="HTH_LACI_1"/>
    <property type="match status" value="1"/>
</dbReference>
<dbReference type="InterPro" id="IPR000843">
    <property type="entry name" value="HTH_LacI"/>
</dbReference>
<dbReference type="SUPFAM" id="SSF53822">
    <property type="entry name" value="Periplasmic binding protein-like I"/>
    <property type="match status" value="1"/>
</dbReference>
<evidence type="ECO:0000256" key="3">
    <source>
        <dbReference type="ARBA" id="ARBA00023163"/>
    </source>
</evidence>
<keyword evidence="2 6" id="KW-0238">DNA-binding</keyword>
<dbReference type="RefSeq" id="WP_344813386.1">
    <property type="nucleotide sequence ID" value="NZ_BAAAYX010000013.1"/>
</dbReference>
<dbReference type="PROSITE" id="PS50932">
    <property type="entry name" value="HTH_LACI_2"/>
    <property type="match status" value="1"/>
</dbReference>
<evidence type="ECO:0000313" key="6">
    <source>
        <dbReference type="EMBL" id="GAA3710886.1"/>
    </source>
</evidence>
<feature type="region of interest" description="Disordered" evidence="4">
    <location>
        <begin position="334"/>
        <end position="358"/>
    </location>
</feature>
<dbReference type="InterPro" id="IPR010982">
    <property type="entry name" value="Lambda_DNA-bd_dom_sf"/>
</dbReference>
<evidence type="ECO:0000313" key="7">
    <source>
        <dbReference type="Proteomes" id="UP001500051"/>
    </source>
</evidence>
<dbReference type="Proteomes" id="UP001500051">
    <property type="component" value="Unassembled WGS sequence"/>
</dbReference>
<evidence type="ECO:0000259" key="5">
    <source>
        <dbReference type="PROSITE" id="PS50932"/>
    </source>
</evidence>
<dbReference type="PANTHER" id="PTHR30146:SF109">
    <property type="entry name" value="HTH-TYPE TRANSCRIPTIONAL REGULATOR GALS"/>
    <property type="match status" value="1"/>
</dbReference>
<dbReference type="InterPro" id="IPR028082">
    <property type="entry name" value="Peripla_BP_I"/>
</dbReference>
<accession>A0ABP7DXP2</accession>
<protein>
    <submittedName>
        <fullName evidence="6">LacI family DNA-binding transcriptional regulator</fullName>
    </submittedName>
</protein>
<dbReference type="PRINTS" id="PR00036">
    <property type="entry name" value="HTHLACI"/>
</dbReference>
<evidence type="ECO:0000256" key="4">
    <source>
        <dbReference type="SAM" id="MobiDB-lite"/>
    </source>
</evidence>
<keyword evidence="7" id="KW-1185">Reference proteome</keyword>
<dbReference type="SUPFAM" id="SSF47413">
    <property type="entry name" value="lambda repressor-like DNA-binding domains"/>
    <property type="match status" value="1"/>
</dbReference>
<evidence type="ECO:0000256" key="2">
    <source>
        <dbReference type="ARBA" id="ARBA00023125"/>
    </source>
</evidence>
<dbReference type="EMBL" id="BAAAYX010000013">
    <property type="protein sequence ID" value="GAA3710886.1"/>
    <property type="molecule type" value="Genomic_DNA"/>
</dbReference>
<gene>
    <name evidence="6" type="ORF">GCM10022204_31870</name>
</gene>
<dbReference type="Pfam" id="PF00356">
    <property type="entry name" value="LacI"/>
    <property type="match status" value="1"/>
</dbReference>
<dbReference type="InterPro" id="IPR046335">
    <property type="entry name" value="LacI/GalR-like_sensor"/>
</dbReference>